<keyword evidence="11" id="KW-0902">Two-component regulatory system</keyword>
<dbReference type="EC" id="2.7.13.3" evidence="3"/>
<keyword evidence="4 13" id="KW-0597">Phosphoprotein</keyword>
<evidence type="ECO:0000256" key="11">
    <source>
        <dbReference type="ARBA" id="ARBA00023012"/>
    </source>
</evidence>
<evidence type="ECO:0000256" key="5">
    <source>
        <dbReference type="ARBA" id="ARBA00022679"/>
    </source>
</evidence>
<evidence type="ECO:0000259" key="16">
    <source>
        <dbReference type="PROSITE" id="PS50110"/>
    </source>
</evidence>
<accession>A0A934W064</accession>
<evidence type="ECO:0000256" key="4">
    <source>
        <dbReference type="ARBA" id="ARBA00022553"/>
    </source>
</evidence>
<evidence type="ECO:0000256" key="2">
    <source>
        <dbReference type="ARBA" id="ARBA00004370"/>
    </source>
</evidence>
<dbReference type="PRINTS" id="PR00344">
    <property type="entry name" value="BCTRLSENSOR"/>
</dbReference>
<dbReference type="GO" id="GO:0000155">
    <property type="term" value="F:phosphorelay sensor kinase activity"/>
    <property type="evidence" value="ECO:0007669"/>
    <property type="project" value="InterPro"/>
</dbReference>
<dbReference type="GO" id="GO:0005524">
    <property type="term" value="F:ATP binding"/>
    <property type="evidence" value="ECO:0007669"/>
    <property type="project" value="UniProtKB-KW"/>
</dbReference>
<evidence type="ECO:0000256" key="14">
    <source>
        <dbReference type="SAM" id="Phobius"/>
    </source>
</evidence>
<dbReference type="Pfam" id="PF00512">
    <property type="entry name" value="HisKA"/>
    <property type="match status" value="1"/>
</dbReference>
<dbReference type="SMART" id="SM00387">
    <property type="entry name" value="HATPase_c"/>
    <property type="match status" value="1"/>
</dbReference>
<organism evidence="20 21">
    <name type="scientific">Noviherbaspirillum pedocola</name>
    <dbReference type="NCBI Taxonomy" id="2801341"/>
    <lineage>
        <taxon>Bacteria</taxon>
        <taxon>Pseudomonadati</taxon>
        <taxon>Pseudomonadota</taxon>
        <taxon>Betaproteobacteria</taxon>
        <taxon>Burkholderiales</taxon>
        <taxon>Oxalobacteraceae</taxon>
        <taxon>Noviherbaspirillum</taxon>
    </lineage>
</organism>
<dbReference type="InterPro" id="IPR006189">
    <property type="entry name" value="CHASE_dom"/>
</dbReference>
<dbReference type="AlphaFoldDB" id="A0A934W064"/>
<dbReference type="GO" id="GO:0016020">
    <property type="term" value="C:membrane"/>
    <property type="evidence" value="ECO:0007669"/>
    <property type="project" value="UniProtKB-SubCell"/>
</dbReference>
<dbReference type="SUPFAM" id="SSF55785">
    <property type="entry name" value="PYP-like sensor domain (PAS domain)"/>
    <property type="match status" value="1"/>
</dbReference>
<feature type="domain" description="Response regulatory" evidence="16">
    <location>
        <begin position="762"/>
        <end position="878"/>
    </location>
</feature>
<dbReference type="EMBL" id="JAEPBG010000001">
    <property type="protein sequence ID" value="MBK4733766.1"/>
    <property type="molecule type" value="Genomic_DNA"/>
</dbReference>
<dbReference type="Pfam" id="PF08447">
    <property type="entry name" value="PAS_3"/>
    <property type="match status" value="1"/>
</dbReference>
<evidence type="ECO:0000259" key="15">
    <source>
        <dbReference type="PROSITE" id="PS50109"/>
    </source>
</evidence>
<evidence type="ECO:0000259" key="17">
    <source>
        <dbReference type="PROSITE" id="PS50112"/>
    </source>
</evidence>
<dbReference type="Gene3D" id="3.30.450.350">
    <property type="entry name" value="CHASE domain"/>
    <property type="match status" value="1"/>
</dbReference>
<dbReference type="SMART" id="SM00091">
    <property type="entry name" value="PAS"/>
    <property type="match status" value="1"/>
</dbReference>
<keyword evidence="8" id="KW-0418">Kinase</keyword>
<dbReference type="CDD" id="cd16919">
    <property type="entry name" value="HATPase_CckA-like"/>
    <property type="match status" value="1"/>
</dbReference>
<keyword evidence="10 14" id="KW-1133">Transmembrane helix</keyword>
<evidence type="ECO:0000259" key="18">
    <source>
        <dbReference type="PROSITE" id="PS50113"/>
    </source>
</evidence>
<dbReference type="InterPro" id="IPR013655">
    <property type="entry name" value="PAS_fold_3"/>
</dbReference>
<comment type="catalytic activity">
    <reaction evidence="1">
        <text>ATP + protein L-histidine = ADP + protein N-phospho-L-histidine.</text>
        <dbReference type="EC" id="2.7.13.3"/>
    </reaction>
</comment>
<dbReference type="SMART" id="SM00388">
    <property type="entry name" value="HisKA"/>
    <property type="match status" value="1"/>
</dbReference>
<feature type="domain" description="PAC" evidence="18">
    <location>
        <begin position="434"/>
        <end position="487"/>
    </location>
</feature>
<feature type="modified residue" description="4-aspartylphosphate" evidence="13">
    <location>
        <position position="812"/>
    </location>
</feature>
<dbReference type="InterPro" id="IPR036097">
    <property type="entry name" value="HisK_dim/P_sf"/>
</dbReference>
<evidence type="ECO:0000256" key="6">
    <source>
        <dbReference type="ARBA" id="ARBA00022692"/>
    </source>
</evidence>
<dbReference type="InterPro" id="IPR042240">
    <property type="entry name" value="CHASE_sf"/>
</dbReference>
<dbReference type="SUPFAM" id="SSF52172">
    <property type="entry name" value="CheY-like"/>
    <property type="match status" value="2"/>
</dbReference>
<keyword evidence="9" id="KW-0067">ATP-binding</keyword>
<evidence type="ECO:0000259" key="19">
    <source>
        <dbReference type="PROSITE" id="PS50839"/>
    </source>
</evidence>
<dbReference type="PROSITE" id="PS50109">
    <property type="entry name" value="HIS_KIN"/>
    <property type="match status" value="1"/>
</dbReference>
<keyword evidence="5" id="KW-0808">Transferase</keyword>
<keyword evidence="6 14" id="KW-0812">Transmembrane</keyword>
<dbReference type="InterPro" id="IPR035965">
    <property type="entry name" value="PAS-like_dom_sf"/>
</dbReference>
<dbReference type="Gene3D" id="3.30.565.10">
    <property type="entry name" value="Histidine kinase-like ATPase, C-terminal domain"/>
    <property type="match status" value="1"/>
</dbReference>
<dbReference type="InterPro" id="IPR005467">
    <property type="entry name" value="His_kinase_dom"/>
</dbReference>
<dbReference type="Gene3D" id="1.10.287.130">
    <property type="match status" value="1"/>
</dbReference>
<evidence type="ECO:0000256" key="8">
    <source>
        <dbReference type="ARBA" id="ARBA00022777"/>
    </source>
</evidence>
<evidence type="ECO:0000256" key="7">
    <source>
        <dbReference type="ARBA" id="ARBA00022741"/>
    </source>
</evidence>
<sequence length="1007" mass="112019">MSFSRKPFTGRHGPVLLAIAMLIITLGLTAVLSRNAQHVVERNVRADFDFRVRETAERIQQRMDTYQQVLRGMRGFLQGSVTPQRAIFHDYVQSLGLEQHYPGIQGLGISELVMPDRLAAHVAAIQAQGFPDYAVHPSGPREIYTAVRELEPFSPMNQRAFGYDMYSNPVRRAAMERARDSGSVALTGKVTLVQENGYGTQPGFLMYLPIYRKDMPAGSAAERRAALIGWTYAAFRSYDFMRGLGGERSADLDIRIYDGQSVSNAACLYGCAGDQSTPWDDGMLRAQRHIETAGHPWLLDIRATPSLRERMASDTPGIIRDAGIVTSLLLAALVWTLASSRSRAMALAMNMTRELRDSEFRWKFALEGAGDGLWDWDYRTGEIFYSRRWKEMLGYADNELSNRVGDVLGMLHPDDRDQTLAAITDHLEGRTPAYIAEYRMRCKDDSWKWLLARGMAVSRDEDGKPLRIIGTHTDIDSRKEAERREAERRQALEDTRKALFHAQKLEAVGQLTGGVAHDFNNVLQIITGNLDMLARDARLDDTQRTQLLSALAATERGSRLSSQLLAFARKQPLQPMVIHLGRLLVNIDALLRRALGGGIRLTTVVDDALWNTQVDPWQLENVILNLAINARDAMEEGGSLTIRLANATLNAAHVATHPDLPPGDYVTLTMADTGTGMPPEIIEQAFEPFFTTKPEGKGTGLGLSMAYGFVRQSGGHIDIDSAVGRGTTVSIYLPRSLEAQQDLPTHDADADTAAPLPGGSETVLAVEDDAGVRDIVVATLSMLGYRVLHATDADRALMILEHEPHVDLLFTDVVMPGSMRGPELAQRARERHPGIVVLFTSGYTRNAMVRDGKLEADVELLSKPYRRDQLARRVRQLLDRRADRVATAFEVARQGSAQHILVVEDDPDLRQMSVQLLTMIGQHPSCAEDAETALEMLRHQEFDWLFTDINLPGMDGIALSRQARDLRPDIRVVFASGYGDTVDMRGERAIMLKKPYDLAQLQRVFEG</sequence>
<gene>
    <name evidence="20" type="ORF">JJB74_03980</name>
</gene>
<feature type="domain" description="CHASE" evidence="19">
    <location>
        <begin position="135"/>
        <end position="270"/>
    </location>
</feature>
<evidence type="ECO:0000256" key="1">
    <source>
        <dbReference type="ARBA" id="ARBA00000085"/>
    </source>
</evidence>
<dbReference type="Gene3D" id="3.30.450.20">
    <property type="entry name" value="PAS domain"/>
    <property type="match status" value="1"/>
</dbReference>
<dbReference type="Proteomes" id="UP000622890">
    <property type="component" value="Unassembled WGS sequence"/>
</dbReference>
<dbReference type="CDD" id="cd00130">
    <property type="entry name" value="PAS"/>
    <property type="match status" value="1"/>
</dbReference>
<dbReference type="InterPro" id="IPR000700">
    <property type="entry name" value="PAS-assoc_C"/>
</dbReference>
<dbReference type="InterPro" id="IPR001610">
    <property type="entry name" value="PAC"/>
</dbReference>
<evidence type="ECO:0000256" key="12">
    <source>
        <dbReference type="ARBA" id="ARBA00023136"/>
    </source>
</evidence>
<name>A0A934W064_9BURK</name>
<dbReference type="PROSITE" id="PS50113">
    <property type="entry name" value="PAC"/>
    <property type="match status" value="1"/>
</dbReference>
<dbReference type="SMART" id="SM00448">
    <property type="entry name" value="REC"/>
    <property type="match status" value="2"/>
</dbReference>
<dbReference type="CDD" id="cd00082">
    <property type="entry name" value="HisKA"/>
    <property type="match status" value="1"/>
</dbReference>
<dbReference type="SUPFAM" id="SSF47384">
    <property type="entry name" value="Homodimeric domain of signal transducing histidine kinase"/>
    <property type="match status" value="1"/>
</dbReference>
<keyword evidence="7" id="KW-0547">Nucleotide-binding</keyword>
<evidence type="ECO:0000256" key="9">
    <source>
        <dbReference type="ARBA" id="ARBA00022840"/>
    </source>
</evidence>
<dbReference type="PROSITE" id="PS50839">
    <property type="entry name" value="CHASE"/>
    <property type="match status" value="1"/>
</dbReference>
<feature type="domain" description="Response regulatory" evidence="16">
    <location>
        <begin position="899"/>
        <end position="1007"/>
    </location>
</feature>
<evidence type="ECO:0000313" key="21">
    <source>
        <dbReference type="Proteomes" id="UP000622890"/>
    </source>
</evidence>
<keyword evidence="12 14" id="KW-0472">Membrane</keyword>
<evidence type="ECO:0000256" key="10">
    <source>
        <dbReference type="ARBA" id="ARBA00022989"/>
    </source>
</evidence>
<feature type="modified residue" description="4-aspartylphosphate" evidence="13">
    <location>
        <position position="948"/>
    </location>
</feature>
<dbReference type="NCBIfam" id="TIGR00229">
    <property type="entry name" value="sensory_box"/>
    <property type="match status" value="1"/>
</dbReference>
<proteinExistence type="predicted"/>
<feature type="domain" description="PAS" evidence="17">
    <location>
        <begin position="358"/>
        <end position="430"/>
    </location>
</feature>
<evidence type="ECO:0000313" key="20">
    <source>
        <dbReference type="EMBL" id="MBK4733766.1"/>
    </source>
</evidence>
<keyword evidence="21" id="KW-1185">Reference proteome</keyword>
<evidence type="ECO:0000256" key="3">
    <source>
        <dbReference type="ARBA" id="ARBA00012438"/>
    </source>
</evidence>
<dbReference type="InterPro" id="IPR003594">
    <property type="entry name" value="HATPase_dom"/>
</dbReference>
<dbReference type="Pfam" id="PF02518">
    <property type="entry name" value="HATPase_c"/>
    <property type="match status" value="1"/>
</dbReference>
<protein>
    <recommendedName>
        <fullName evidence="3">histidine kinase</fullName>
        <ecNumber evidence="3">2.7.13.3</ecNumber>
    </recommendedName>
</protein>
<dbReference type="PROSITE" id="PS50112">
    <property type="entry name" value="PAS"/>
    <property type="match status" value="1"/>
</dbReference>
<dbReference type="PROSITE" id="PS50110">
    <property type="entry name" value="RESPONSE_REGULATORY"/>
    <property type="match status" value="2"/>
</dbReference>
<dbReference type="Pfam" id="PF00072">
    <property type="entry name" value="Response_reg"/>
    <property type="match status" value="2"/>
</dbReference>
<dbReference type="RefSeq" id="WP_200590491.1">
    <property type="nucleotide sequence ID" value="NZ_JAEPBG010000001.1"/>
</dbReference>
<dbReference type="CDD" id="cd00156">
    <property type="entry name" value="REC"/>
    <property type="match status" value="1"/>
</dbReference>
<dbReference type="SMART" id="SM00086">
    <property type="entry name" value="PAC"/>
    <property type="match status" value="1"/>
</dbReference>
<dbReference type="PANTHER" id="PTHR43065">
    <property type="entry name" value="SENSOR HISTIDINE KINASE"/>
    <property type="match status" value="1"/>
</dbReference>
<dbReference type="InterPro" id="IPR000014">
    <property type="entry name" value="PAS"/>
</dbReference>
<reference evidence="20" key="1">
    <citation type="submission" date="2021-01" db="EMBL/GenBank/DDBJ databases">
        <title>Genome sequence of strain Noviherbaspirillum sp. DKR-6.</title>
        <authorList>
            <person name="Chaudhary D.K."/>
        </authorList>
    </citation>
    <scope>NUCLEOTIDE SEQUENCE</scope>
    <source>
        <strain evidence="20">DKR-6</strain>
    </source>
</reference>
<comment type="subcellular location">
    <subcellularLocation>
        <location evidence="2">Membrane</location>
    </subcellularLocation>
</comment>
<comment type="caution">
    <text evidence="20">The sequence shown here is derived from an EMBL/GenBank/DDBJ whole genome shotgun (WGS) entry which is preliminary data.</text>
</comment>
<dbReference type="InterPro" id="IPR036890">
    <property type="entry name" value="HATPase_C_sf"/>
</dbReference>
<dbReference type="SUPFAM" id="SSF55874">
    <property type="entry name" value="ATPase domain of HSP90 chaperone/DNA topoisomerase II/histidine kinase"/>
    <property type="match status" value="1"/>
</dbReference>
<dbReference type="Gene3D" id="3.40.50.2300">
    <property type="match status" value="2"/>
</dbReference>
<dbReference type="InterPro" id="IPR011006">
    <property type="entry name" value="CheY-like_superfamily"/>
</dbReference>
<dbReference type="InterPro" id="IPR001789">
    <property type="entry name" value="Sig_transdc_resp-reg_receiver"/>
</dbReference>
<dbReference type="PANTHER" id="PTHR43065:SF46">
    <property type="entry name" value="C4-DICARBOXYLATE TRANSPORT SENSOR PROTEIN DCTB"/>
    <property type="match status" value="1"/>
</dbReference>
<feature type="domain" description="Histidine kinase" evidence="15">
    <location>
        <begin position="514"/>
        <end position="737"/>
    </location>
</feature>
<dbReference type="SMART" id="SM01079">
    <property type="entry name" value="CHASE"/>
    <property type="match status" value="1"/>
</dbReference>
<dbReference type="InterPro" id="IPR003661">
    <property type="entry name" value="HisK_dim/P_dom"/>
</dbReference>
<dbReference type="InterPro" id="IPR004358">
    <property type="entry name" value="Sig_transdc_His_kin-like_C"/>
</dbReference>
<evidence type="ECO:0000256" key="13">
    <source>
        <dbReference type="PROSITE-ProRule" id="PRU00169"/>
    </source>
</evidence>
<feature type="transmembrane region" description="Helical" evidence="14">
    <location>
        <begin position="12"/>
        <end position="32"/>
    </location>
</feature>
<dbReference type="Pfam" id="PF03924">
    <property type="entry name" value="CHASE"/>
    <property type="match status" value="1"/>
</dbReference>